<dbReference type="InterPro" id="IPR008792">
    <property type="entry name" value="PQQD"/>
</dbReference>
<reference evidence="1 2" key="1">
    <citation type="journal article" date="2017" name="BMC Genomics">
        <title>Comparative genomic and phylogenomic analyses of the Bifidobacteriaceae family.</title>
        <authorList>
            <person name="Lugli G.A."/>
            <person name="Milani C."/>
            <person name="Turroni F."/>
            <person name="Duranti S."/>
            <person name="Mancabelli L."/>
            <person name="Mangifesta M."/>
            <person name="Ferrario C."/>
            <person name="Modesto M."/>
            <person name="Mattarelli P."/>
            <person name="Jiri K."/>
            <person name="van Sinderen D."/>
            <person name="Ventura M."/>
        </authorList>
    </citation>
    <scope>NUCLEOTIDE SEQUENCE [LARGE SCALE GENOMIC DNA]</scope>
    <source>
        <strain evidence="1 2">DSM 22924</strain>
    </source>
</reference>
<proteinExistence type="predicted"/>
<organism evidence="1 2">
    <name type="scientific">Bombiscardovia coagulans</name>
    <dbReference type="NCBI Taxonomy" id="686666"/>
    <lineage>
        <taxon>Bacteria</taxon>
        <taxon>Bacillati</taxon>
        <taxon>Actinomycetota</taxon>
        <taxon>Actinomycetes</taxon>
        <taxon>Bifidobacteriales</taxon>
        <taxon>Bifidobacteriaceae</taxon>
        <taxon>Bombiscardovia</taxon>
    </lineage>
</organism>
<dbReference type="RefSeq" id="WP_094722112.1">
    <property type="nucleotide sequence ID" value="NZ_MWWS01000002.1"/>
</dbReference>
<dbReference type="Pfam" id="PF05402">
    <property type="entry name" value="PqqD"/>
    <property type="match status" value="1"/>
</dbReference>
<dbReference type="OrthoDB" id="4244011at2"/>
<dbReference type="AlphaFoldDB" id="A0A261EVG5"/>
<dbReference type="InterPro" id="IPR041881">
    <property type="entry name" value="PqqD_sf"/>
</dbReference>
<dbReference type="Gene3D" id="1.10.10.1150">
    <property type="entry name" value="Coenzyme PQQ synthesis protein D (PqqD)"/>
    <property type="match status" value="1"/>
</dbReference>
<keyword evidence="2" id="KW-1185">Reference proteome</keyword>
<gene>
    <name evidence="1" type="ORF">BOCO_0047</name>
</gene>
<evidence type="ECO:0000313" key="1">
    <source>
        <dbReference type="EMBL" id="OZG50861.1"/>
    </source>
</evidence>
<protein>
    <submittedName>
        <fullName evidence="1">Coenzyme PQQ synthesis protein D (PqqD)</fullName>
    </submittedName>
</protein>
<comment type="caution">
    <text evidence="1">The sequence shown here is derived from an EMBL/GenBank/DDBJ whole genome shotgun (WGS) entry which is preliminary data.</text>
</comment>
<evidence type="ECO:0000313" key="2">
    <source>
        <dbReference type="Proteomes" id="UP000216004"/>
    </source>
</evidence>
<dbReference type="Proteomes" id="UP000216004">
    <property type="component" value="Unassembled WGS sequence"/>
</dbReference>
<sequence>MDINVVPKADLRVRYNRVGKSAFLIRESCGFELNELGREIWSKIDGIASVEDIARAIASAYDEESDQVVQDVVEFLGELKKNHLITLQENL</sequence>
<name>A0A261EVG5_9BIFI</name>
<accession>A0A261EVG5</accession>
<dbReference type="EMBL" id="MWWS01000002">
    <property type="protein sequence ID" value="OZG50861.1"/>
    <property type="molecule type" value="Genomic_DNA"/>
</dbReference>